<sequence length="262" mass="30402">MVFSNKSNSALFLENLQIVLIKLKLILKRLERQIRLSQEIQTKILLGDRKLAIWQGQRSYHFANPCQCPFVYYQYNSDENLSNIEMTHPAVTFLKFILGGNGNKRQPGFSEQFKLVTFSTQSSAYVDKISIKKPKSINNNCIIIKSKDSEQRQQKDDLVLKDLVEMAINFHQNIPTEDGINELMDQILVHGITYSELILRIGNCQDGLDLVTYNVPTYSYEQCQCQSFQEYLTQEQNIQKILCFLWISKKDQTAFHDSTVNR</sequence>
<evidence type="ECO:0000313" key="2">
    <source>
        <dbReference type="Proteomes" id="UP000692954"/>
    </source>
</evidence>
<organism evidence="1 2">
    <name type="scientific">Paramecium sonneborni</name>
    <dbReference type="NCBI Taxonomy" id="65129"/>
    <lineage>
        <taxon>Eukaryota</taxon>
        <taxon>Sar</taxon>
        <taxon>Alveolata</taxon>
        <taxon>Ciliophora</taxon>
        <taxon>Intramacronucleata</taxon>
        <taxon>Oligohymenophorea</taxon>
        <taxon>Peniculida</taxon>
        <taxon>Parameciidae</taxon>
        <taxon>Paramecium</taxon>
    </lineage>
</organism>
<gene>
    <name evidence="1" type="ORF">PSON_ATCC_30995.1.T2940005</name>
</gene>
<protein>
    <submittedName>
        <fullName evidence="1">Uncharacterized protein</fullName>
    </submittedName>
</protein>
<proteinExistence type="predicted"/>
<dbReference type="PANTHER" id="PTHR13354:SF11">
    <property type="entry name" value="LYSINE-SPECIFIC DEMETHYLASE 9"/>
    <property type="match status" value="1"/>
</dbReference>
<name>A0A8S1RSE4_9CILI</name>
<dbReference type="GO" id="GO:0005634">
    <property type="term" value="C:nucleus"/>
    <property type="evidence" value="ECO:0007669"/>
    <property type="project" value="InterPro"/>
</dbReference>
<evidence type="ECO:0000313" key="1">
    <source>
        <dbReference type="EMBL" id="CAD8130487.1"/>
    </source>
</evidence>
<dbReference type="Proteomes" id="UP000692954">
    <property type="component" value="Unassembled WGS sequence"/>
</dbReference>
<dbReference type="AlphaFoldDB" id="A0A8S1RSE4"/>
<comment type="caution">
    <text evidence="1">The sequence shown here is derived from an EMBL/GenBank/DDBJ whole genome shotgun (WGS) entry which is preliminary data.</text>
</comment>
<keyword evidence="2" id="KW-1185">Reference proteome</keyword>
<dbReference type="EMBL" id="CAJJDN010000294">
    <property type="protein sequence ID" value="CAD8130487.1"/>
    <property type="molecule type" value="Genomic_DNA"/>
</dbReference>
<reference evidence="1" key="1">
    <citation type="submission" date="2021-01" db="EMBL/GenBank/DDBJ databases">
        <authorList>
            <consortium name="Genoscope - CEA"/>
            <person name="William W."/>
        </authorList>
    </citation>
    <scope>NUCLEOTIDE SEQUENCE</scope>
</reference>
<dbReference type="PANTHER" id="PTHR13354">
    <property type="entry name" value="ROUND SPERMATID BASIC PROTEIN 1"/>
    <property type="match status" value="1"/>
</dbReference>
<dbReference type="InterPro" id="IPR026306">
    <property type="entry name" value="RSBN1/Dpy-2/CEP530"/>
</dbReference>
<accession>A0A8S1RSE4</accession>